<keyword evidence="1" id="KW-0808">Transferase</keyword>
<evidence type="ECO:0000256" key="8">
    <source>
        <dbReference type="SAM" id="Phobius"/>
    </source>
</evidence>
<evidence type="ECO:0000256" key="1">
    <source>
        <dbReference type="ARBA" id="ARBA00022679"/>
    </source>
</evidence>
<keyword evidence="6" id="KW-0012">Acyltransferase</keyword>
<reference evidence="10" key="1">
    <citation type="submission" date="2024-04" db="EMBL/GenBank/DDBJ databases">
        <authorList>
            <person name="Shaw F."/>
            <person name="Minotto A."/>
        </authorList>
    </citation>
    <scope>NUCLEOTIDE SEQUENCE [LARGE SCALE GENOMIC DNA]</scope>
</reference>
<protein>
    <recommendedName>
        <fullName evidence="11">Phospholipid/glycerol acyltransferase domain-containing protein</fullName>
    </recommendedName>
</protein>
<feature type="transmembrane region" description="Helical" evidence="8">
    <location>
        <begin position="75"/>
        <end position="97"/>
    </location>
</feature>
<evidence type="ECO:0000256" key="2">
    <source>
        <dbReference type="ARBA" id="ARBA00022692"/>
    </source>
</evidence>
<evidence type="ECO:0000256" key="6">
    <source>
        <dbReference type="ARBA" id="ARBA00023315"/>
    </source>
</evidence>
<dbReference type="EMBL" id="OZ037945">
    <property type="protein sequence ID" value="CAL1701382.1"/>
    <property type="molecule type" value="Genomic_DNA"/>
</dbReference>
<evidence type="ECO:0000256" key="5">
    <source>
        <dbReference type="ARBA" id="ARBA00023136"/>
    </source>
</evidence>
<dbReference type="PANTHER" id="PTHR23063">
    <property type="entry name" value="PHOSPHOLIPID ACYLTRANSFERASE"/>
    <property type="match status" value="1"/>
</dbReference>
<feature type="transmembrane region" description="Helical" evidence="8">
    <location>
        <begin position="20"/>
        <end position="40"/>
    </location>
</feature>
<keyword evidence="4" id="KW-0443">Lipid metabolism</keyword>
<sequence>MEKFSAFRDPGTGIQPFLTPVPPVGSNILANVLLPFGYVVGILRITLILALAAIYAILVQGVCLILTPVPPLYRAVSYVITALLARLVLLLVGLWWIPVEQVTRKRARGSKLSESWNPKAGDLIVPNWASWIEILWLAFRFDPIFTLPVSSPVDLTTSTSQSSTPVTSTPGRRTGTGSAAISSPSTRKATPRASIVGFRPVSLLSMILATGNVPLDSESCKDYLSLEEIRSKADRPVVVFPECTTSNGRGLLRFADVFKGVDVPVKKFKVFLMCVRYDPPTALAPTLSQSIPSSTLNPLMHIFKLTTSFLPLTLSIRLLAPSESPSSGSFLLSDFLTGGHYEDPLSECCAALIAQIGKFKRTGLGWEDKAAFLEFYRDKKRS</sequence>
<proteinExistence type="predicted"/>
<gene>
    <name evidence="9" type="ORF">GFSPODELE1_LOCUS3561</name>
</gene>
<dbReference type="PANTHER" id="PTHR23063:SF60">
    <property type="entry name" value="LYSOPHOSPHATIDIC ACID:OLEOYL-COA ACYLTRANSFERASE 1"/>
    <property type="match status" value="1"/>
</dbReference>
<evidence type="ECO:0000256" key="3">
    <source>
        <dbReference type="ARBA" id="ARBA00022989"/>
    </source>
</evidence>
<dbReference type="Proteomes" id="UP001497453">
    <property type="component" value="Chromosome 2"/>
</dbReference>
<accession>A0ABP1D4I1</accession>
<keyword evidence="10" id="KW-1185">Reference proteome</keyword>
<name>A0ABP1D4I1_9APHY</name>
<evidence type="ECO:0000313" key="10">
    <source>
        <dbReference type="Proteomes" id="UP001497453"/>
    </source>
</evidence>
<feature type="transmembrane region" description="Helical" evidence="8">
    <location>
        <begin position="47"/>
        <end position="69"/>
    </location>
</feature>
<evidence type="ECO:0000256" key="7">
    <source>
        <dbReference type="SAM" id="MobiDB-lite"/>
    </source>
</evidence>
<feature type="compositionally biased region" description="Polar residues" evidence="7">
    <location>
        <begin position="179"/>
        <end position="188"/>
    </location>
</feature>
<evidence type="ECO:0008006" key="11">
    <source>
        <dbReference type="Google" id="ProtNLM"/>
    </source>
</evidence>
<feature type="region of interest" description="Disordered" evidence="7">
    <location>
        <begin position="155"/>
        <end position="188"/>
    </location>
</feature>
<keyword evidence="3 8" id="KW-1133">Transmembrane helix</keyword>
<evidence type="ECO:0000313" key="9">
    <source>
        <dbReference type="EMBL" id="CAL1701382.1"/>
    </source>
</evidence>
<feature type="compositionally biased region" description="Low complexity" evidence="7">
    <location>
        <begin position="156"/>
        <end position="178"/>
    </location>
</feature>
<organism evidence="9 10">
    <name type="scientific">Somion occarium</name>
    <dbReference type="NCBI Taxonomy" id="3059160"/>
    <lineage>
        <taxon>Eukaryota</taxon>
        <taxon>Fungi</taxon>
        <taxon>Dikarya</taxon>
        <taxon>Basidiomycota</taxon>
        <taxon>Agaricomycotina</taxon>
        <taxon>Agaricomycetes</taxon>
        <taxon>Polyporales</taxon>
        <taxon>Cerrenaceae</taxon>
        <taxon>Somion</taxon>
    </lineage>
</organism>
<evidence type="ECO:0000256" key="4">
    <source>
        <dbReference type="ARBA" id="ARBA00023098"/>
    </source>
</evidence>
<keyword evidence="5 8" id="KW-0472">Membrane</keyword>
<keyword evidence="2 8" id="KW-0812">Transmembrane</keyword>